<dbReference type="Pfam" id="PF12643">
    <property type="entry name" value="MazG-like"/>
    <property type="match status" value="1"/>
</dbReference>
<dbReference type="CDD" id="cd11537">
    <property type="entry name" value="NTP-PPase_RS21-C6_like"/>
    <property type="match status" value="1"/>
</dbReference>
<dbReference type="Proteomes" id="UP000051739">
    <property type="component" value="Unassembled WGS sequence"/>
</dbReference>
<dbReference type="InterPro" id="IPR052555">
    <property type="entry name" value="dCTP_Pyrophosphatase"/>
</dbReference>
<dbReference type="RefSeq" id="WP_056937466.1">
    <property type="nucleotide sequence ID" value="NZ_AZFN01000014.1"/>
</dbReference>
<dbReference type="AlphaFoldDB" id="A0A0R1V8V7"/>
<proteinExistence type="predicted"/>
<dbReference type="GO" id="GO:0009143">
    <property type="term" value="P:nucleoside triphosphate catabolic process"/>
    <property type="evidence" value="ECO:0007669"/>
    <property type="project" value="InterPro"/>
</dbReference>
<dbReference type="PIRSF" id="PIRSF029826">
    <property type="entry name" value="UCP029826_pph"/>
    <property type="match status" value="1"/>
</dbReference>
<dbReference type="Gene3D" id="1.10.287.1080">
    <property type="entry name" value="MazG-like"/>
    <property type="match status" value="1"/>
</dbReference>
<reference evidence="1 2" key="1">
    <citation type="journal article" date="2015" name="Genome Announc.">
        <title>Expanding the biotechnology potential of lactobacilli through comparative genomics of 213 strains and associated genera.</title>
        <authorList>
            <person name="Sun Z."/>
            <person name="Harris H.M."/>
            <person name="McCann A."/>
            <person name="Guo C."/>
            <person name="Argimon S."/>
            <person name="Zhang W."/>
            <person name="Yang X."/>
            <person name="Jeffery I.B."/>
            <person name="Cooney J.C."/>
            <person name="Kagawa T.F."/>
            <person name="Liu W."/>
            <person name="Song Y."/>
            <person name="Salvetti E."/>
            <person name="Wrobel A."/>
            <person name="Rasinkangas P."/>
            <person name="Parkhill J."/>
            <person name="Rea M.C."/>
            <person name="O'Sullivan O."/>
            <person name="Ritari J."/>
            <person name="Douillard F.P."/>
            <person name="Paul Ross R."/>
            <person name="Yang R."/>
            <person name="Briner A.E."/>
            <person name="Felis G.E."/>
            <person name="de Vos W.M."/>
            <person name="Barrangou R."/>
            <person name="Klaenhammer T.R."/>
            <person name="Caufield P.W."/>
            <person name="Cui Y."/>
            <person name="Zhang H."/>
            <person name="O'Toole P.W."/>
        </authorList>
    </citation>
    <scope>NUCLEOTIDE SEQUENCE [LARGE SCALE GENOMIC DNA]</scope>
    <source>
        <strain evidence="1 2">DSM 16045</strain>
    </source>
</reference>
<comment type="caution">
    <text evidence="1">The sequence shown here is derived from an EMBL/GenBank/DDBJ whole genome shotgun (WGS) entry which is preliminary data.</text>
</comment>
<dbReference type="PANTHER" id="PTHR46523">
    <property type="entry name" value="DCTP PYROPHOSPHATASE 1"/>
    <property type="match status" value="1"/>
</dbReference>
<evidence type="ECO:0000313" key="2">
    <source>
        <dbReference type="Proteomes" id="UP000051739"/>
    </source>
</evidence>
<evidence type="ECO:0008006" key="3">
    <source>
        <dbReference type="Google" id="ProtNLM"/>
    </source>
</evidence>
<organism evidence="1 2">
    <name type="scientific">Limosilactobacillus gastricus DSM 16045</name>
    <dbReference type="NCBI Taxonomy" id="1423749"/>
    <lineage>
        <taxon>Bacteria</taxon>
        <taxon>Bacillati</taxon>
        <taxon>Bacillota</taxon>
        <taxon>Bacilli</taxon>
        <taxon>Lactobacillales</taxon>
        <taxon>Lactobacillaceae</taxon>
        <taxon>Limosilactobacillus</taxon>
    </lineage>
</organism>
<dbReference type="PANTHER" id="PTHR46523:SF1">
    <property type="entry name" value="DCTP PYROPHOSPHATASE 1"/>
    <property type="match status" value="1"/>
</dbReference>
<dbReference type="SUPFAM" id="SSF101386">
    <property type="entry name" value="all-alpha NTP pyrophosphatases"/>
    <property type="match status" value="1"/>
</dbReference>
<protein>
    <recommendedName>
        <fullName evidence="3">Nucleotide pyrophosphohydrolase</fullName>
    </recommendedName>
</protein>
<name>A0A0R1V8V7_9LACO</name>
<keyword evidence="2" id="KW-1185">Reference proteome</keyword>
<gene>
    <name evidence="1" type="ORF">FC60_GL000411</name>
</gene>
<accession>A0A0R1V8V7</accession>
<dbReference type="EMBL" id="AZFN01000014">
    <property type="protein sequence ID" value="KRM01928.1"/>
    <property type="molecule type" value="Genomic_DNA"/>
</dbReference>
<sequence>MDSEVMDQLKNFRDSRGWEKYHNLKDLAVATNVEAGELLEIFLWKDKNEKLTENQIKHVKEEIADTMMYLFYMCDNLGVDPNEIIMNKINFNKQRTWWMDNKE</sequence>
<evidence type="ECO:0000313" key="1">
    <source>
        <dbReference type="EMBL" id="KRM01928.1"/>
    </source>
</evidence>
<dbReference type="GO" id="GO:0047429">
    <property type="term" value="F:nucleoside triphosphate diphosphatase activity"/>
    <property type="evidence" value="ECO:0007669"/>
    <property type="project" value="InterPro"/>
</dbReference>
<dbReference type="PATRIC" id="fig|1423749.3.peg.413"/>
<dbReference type="InterPro" id="IPR025984">
    <property type="entry name" value="DCTPP"/>
</dbReference>